<reference evidence="2 3" key="1">
    <citation type="submission" date="2019-08" db="EMBL/GenBank/DDBJ databases">
        <authorList>
            <person name="Chen S.-C."/>
            <person name="Lai M.-C."/>
            <person name="You Y.-T."/>
        </authorList>
    </citation>
    <scope>NUCLEOTIDE SEQUENCE [LARGE SCALE GENOMIC DNA]</scope>
    <source>
        <strain evidence="2 3">P2F9704a</strain>
    </source>
</reference>
<feature type="transmembrane region" description="Helical" evidence="1">
    <location>
        <begin position="6"/>
        <end position="23"/>
    </location>
</feature>
<dbReference type="AlphaFoldDB" id="A0ABD4THP9"/>
<organism evidence="2 3">
    <name type="scientific">Methanocalculus taiwanensis</name>
    <dbReference type="NCBI Taxonomy" id="106207"/>
    <lineage>
        <taxon>Archaea</taxon>
        <taxon>Methanobacteriati</taxon>
        <taxon>Methanobacteriota</taxon>
        <taxon>Stenosarchaea group</taxon>
        <taxon>Methanomicrobia</taxon>
        <taxon>Methanomicrobiales</taxon>
        <taxon>Methanocalculaceae</taxon>
        <taxon>Methanocalculus</taxon>
    </lineage>
</organism>
<evidence type="ECO:0000256" key="1">
    <source>
        <dbReference type="SAM" id="Phobius"/>
    </source>
</evidence>
<comment type="caution">
    <text evidence="2">The sequence shown here is derived from an EMBL/GenBank/DDBJ whole genome shotgun (WGS) entry which is preliminary data.</text>
</comment>
<evidence type="ECO:0000313" key="2">
    <source>
        <dbReference type="EMBL" id="MCQ1537812.1"/>
    </source>
</evidence>
<keyword evidence="1" id="KW-0472">Membrane</keyword>
<dbReference type="RefSeq" id="WP_255331734.1">
    <property type="nucleotide sequence ID" value="NZ_VOTZ01000003.1"/>
</dbReference>
<evidence type="ECO:0000313" key="3">
    <source>
        <dbReference type="Proteomes" id="UP001524383"/>
    </source>
</evidence>
<sequence length="195" mass="21392">MAYRLLFALAAILLSPFLLYRLFGMVEQMRSRQIVYLAVLLLAFLGTIGGSLLADMLYPQGPADMGLTLGIIGSYGLISVTALLLPYILFWEQLPQKICLTVLSIGSVLQIPLLFAFFVNPEIRDGGPLPLFADRLPLPGILFDAIAGLFETAGETGYGIWFIIALSIGLFIQMALISLFLYLAGVILMREKSQK</sequence>
<proteinExistence type="predicted"/>
<protein>
    <submittedName>
        <fullName evidence="2">Uncharacterized protein</fullName>
    </submittedName>
</protein>
<feature type="transmembrane region" description="Helical" evidence="1">
    <location>
        <begin position="35"/>
        <end position="54"/>
    </location>
</feature>
<keyword evidence="3" id="KW-1185">Reference proteome</keyword>
<dbReference type="EMBL" id="VOTZ01000003">
    <property type="protein sequence ID" value="MCQ1537812.1"/>
    <property type="molecule type" value="Genomic_DNA"/>
</dbReference>
<name>A0ABD4THP9_9EURY</name>
<feature type="transmembrane region" description="Helical" evidence="1">
    <location>
        <begin position="98"/>
        <end position="119"/>
    </location>
</feature>
<feature type="transmembrane region" description="Helical" evidence="1">
    <location>
        <begin position="66"/>
        <end position="91"/>
    </location>
</feature>
<keyword evidence="1" id="KW-0812">Transmembrane</keyword>
<accession>A0ABD4THP9</accession>
<keyword evidence="1" id="KW-1133">Transmembrane helix</keyword>
<gene>
    <name evidence="2" type="ORF">FTO68_02255</name>
</gene>
<dbReference type="Proteomes" id="UP001524383">
    <property type="component" value="Unassembled WGS sequence"/>
</dbReference>
<feature type="transmembrane region" description="Helical" evidence="1">
    <location>
        <begin position="158"/>
        <end position="189"/>
    </location>
</feature>